<evidence type="ECO:0000313" key="5">
    <source>
        <dbReference type="EMBL" id="CAD7702951.1"/>
    </source>
</evidence>
<dbReference type="GO" id="GO:0005524">
    <property type="term" value="F:ATP binding"/>
    <property type="evidence" value="ECO:0007669"/>
    <property type="project" value="UniProtKB-KW"/>
</dbReference>
<feature type="domain" description="GHMP kinase C-terminal" evidence="4">
    <location>
        <begin position="236"/>
        <end position="326"/>
    </location>
</feature>
<proteinExistence type="predicted"/>
<keyword evidence="6" id="KW-1185">Reference proteome</keyword>
<dbReference type="Pfam" id="PF08544">
    <property type="entry name" value="GHMP_kinases_C"/>
    <property type="match status" value="1"/>
</dbReference>
<evidence type="ECO:0000259" key="4">
    <source>
        <dbReference type="Pfam" id="PF08544"/>
    </source>
</evidence>
<accession>A0A8S1J5J1</accession>
<organism evidence="5 6">
    <name type="scientific">Ostreobium quekettii</name>
    <dbReference type="NCBI Taxonomy" id="121088"/>
    <lineage>
        <taxon>Eukaryota</taxon>
        <taxon>Viridiplantae</taxon>
        <taxon>Chlorophyta</taxon>
        <taxon>core chlorophytes</taxon>
        <taxon>Ulvophyceae</taxon>
        <taxon>TCBD clade</taxon>
        <taxon>Bryopsidales</taxon>
        <taxon>Ostreobineae</taxon>
        <taxon>Ostreobiaceae</taxon>
        <taxon>Ostreobium</taxon>
    </lineage>
</organism>
<keyword evidence="2" id="KW-0067">ATP-binding</keyword>
<dbReference type="Gene3D" id="3.30.70.890">
    <property type="entry name" value="GHMP kinase, C-terminal domain"/>
    <property type="match status" value="1"/>
</dbReference>
<evidence type="ECO:0000259" key="3">
    <source>
        <dbReference type="Pfam" id="PF00288"/>
    </source>
</evidence>
<dbReference type="PANTHER" id="PTHR10457">
    <property type="entry name" value="MEVALONATE KINASE/GALACTOKINASE"/>
    <property type="match status" value="1"/>
</dbReference>
<name>A0A8S1J5J1_9CHLO</name>
<dbReference type="InterPro" id="IPR006204">
    <property type="entry name" value="GHMP_kinase_N_dom"/>
</dbReference>
<dbReference type="GO" id="GO:0006012">
    <property type="term" value="P:galactose metabolic process"/>
    <property type="evidence" value="ECO:0007669"/>
    <property type="project" value="TreeGrafter"/>
</dbReference>
<dbReference type="GO" id="GO:0004335">
    <property type="term" value="F:galactokinase activity"/>
    <property type="evidence" value="ECO:0007669"/>
    <property type="project" value="TreeGrafter"/>
</dbReference>
<sequence length="358" mass="38109">MEGLWPVNAVNASVNAVNVLIVVRSNVAEGRGVASSAAVEVAAMKALLAAVGRADLPGRDLALLCQKVENLVVGAPCGVMDQMASAMGPPARLLPILCHTAEAQPPISIPDHIRLYGIDSGVLHSVRDDAYCRVRAAAFMGLKMISDMKKVLPSCLAALSPSEWIGDLEEILPAEISGEEFLAAHGPHVDHVTTVDDHMHYRIRAATRHPILENFRVKLFRQLLGAPPSNAQLLALGELMFQSHASYRACGLGSKGTDAIVDLVKHEADLVTGQRPGVDQVNTQALTLGGVFGAKSSGAGCGGTVCVMASNDDAGRAAVERVAREYGERYGIEGRIFDMKYGERHRACSWCVKVCREG</sequence>
<evidence type="ECO:0000313" key="6">
    <source>
        <dbReference type="Proteomes" id="UP000708148"/>
    </source>
</evidence>
<dbReference type="AlphaFoldDB" id="A0A8S1J5J1"/>
<dbReference type="GO" id="GO:0005829">
    <property type="term" value="C:cytosol"/>
    <property type="evidence" value="ECO:0007669"/>
    <property type="project" value="TreeGrafter"/>
</dbReference>
<dbReference type="SUPFAM" id="SSF54211">
    <property type="entry name" value="Ribosomal protein S5 domain 2-like"/>
    <property type="match status" value="1"/>
</dbReference>
<evidence type="ECO:0000256" key="2">
    <source>
        <dbReference type="ARBA" id="ARBA00022840"/>
    </source>
</evidence>
<dbReference type="InterPro" id="IPR036554">
    <property type="entry name" value="GHMP_kinase_C_sf"/>
</dbReference>
<dbReference type="Gene3D" id="3.30.230.10">
    <property type="match status" value="1"/>
</dbReference>
<protein>
    <recommendedName>
        <fullName evidence="7">GHMP kinase C-terminal domain-containing protein</fullName>
    </recommendedName>
</protein>
<feature type="domain" description="GHMP kinase N-terminal" evidence="3">
    <location>
        <begin position="17"/>
        <end position="88"/>
    </location>
</feature>
<dbReference type="PANTHER" id="PTHR10457:SF35">
    <property type="entry name" value="L-ARABINOKINASE"/>
    <property type="match status" value="1"/>
</dbReference>
<keyword evidence="1" id="KW-0547">Nucleotide-binding</keyword>
<dbReference type="InterPro" id="IPR020568">
    <property type="entry name" value="Ribosomal_Su5_D2-typ_SF"/>
</dbReference>
<dbReference type="InterPro" id="IPR013750">
    <property type="entry name" value="GHMP_kinase_C_dom"/>
</dbReference>
<evidence type="ECO:0008006" key="7">
    <source>
        <dbReference type="Google" id="ProtNLM"/>
    </source>
</evidence>
<dbReference type="Proteomes" id="UP000708148">
    <property type="component" value="Unassembled WGS sequence"/>
</dbReference>
<dbReference type="Pfam" id="PF00288">
    <property type="entry name" value="GHMP_kinases_N"/>
    <property type="match status" value="1"/>
</dbReference>
<dbReference type="EMBL" id="CAJHUC010002010">
    <property type="protein sequence ID" value="CAD7702951.1"/>
    <property type="molecule type" value="Genomic_DNA"/>
</dbReference>
<dbReference type="PRINTS" id="PR00959">
    <property type="entry name" value="MEVGALKINASE"/>
</dbReference>
<gene>
    <name evidence="5" type="ORF">OSTQU699_LOCUS8308</name>
</gene>
<dbReference type="OrthoDB" id="1684102at2759"/>
<evidence type="ECO:0000256" key="1">
    <source>
        <dbReference type="ARBA" id="ARBA00022741"/>
    </source>
</evidence>
<dbReference type="SUPFAM" id="SSF55060">
    <property type="entry name" value="GHMP Kinase, C-terminal domain"/>
    <property type="match status" value="1"/>
</dbReference>
<dbReference type="InterPro" id="IPR014721">
    <property type="entry name" value="Ribsml_uS5_D2-typ_fold_subgr"/>
</dbReference>
<comment type="caution">
    <text evidence="5">The sequence shown here is derived from an EMBL/GenBank/DDBJ whole genome shotgun (WGS) entry which is preliminary data.</text>
</comment>
<reference evidence="5" key="1">
    <citation type="submission" date="2020-12" db="EMBL/GenBank/DDBJ databases">
        <authorList>
            <person name="Iha C."/>
        </authorList>
    </citation>
    <scope>NUCLEOTIDE SEQUENCE</scope>
</reference>